<name>A0A382CWL3_9ZZZZ</name>
<dbReference type="GO" id="GO:0005886">
    <property type="term" value="C:plasma membrane"/>
    <property type="evidence" value="ECO:0007669"/>
    <property type="project" value="TreeGrafter"/>
</dbReference>
<dbReference type="NCBIfam" id="TIGR00026">
    <property type="entry name" value="hi_GC_TIGR00026"/>
    <property type="match status" value="1"/>
</dbReference>
<comment type="catalytic activity">
    <reaction evidence="2">
        <text>oxidized coenzyme F420-(gamma-L-Glu)(n) + a quinol + H(+) = reduced coenzyme F420-(gamma-L-Glu)(n) + a quinone</text>
        <dbReference type="Rhea" id="RHEA:39663"/>
        <dbReference type="Rhea" id="RHEA-COMP:12939"/>
        <dbReference type="Rhea" id="RHEA-COMP:14378"/>
        <dbReference type="ChEBI" id="CHEBI:15378"/>
        <dbReference type="ChEBI" id="CHEBI:24646"/>
        <dbReference type="ChEBI" id="CHEBI:132124"/>
        <dbReference type="ChEBI" id="CHEBI:133980"/>
        <dbReference type="ChEBI" id="CHEBI:139511"/>
    </reaction>
</comment>
<dbReference type="GO" id="GO:0070967">
    <property type="term" value="F:coenzyme F420 binding"/>
    <property type="evidence" value="ECO:0007669"/>
    <property type="project" value="TreeGrafter"/>
</dbReference>
<comment type="similarity">
    <text evidence="1">Belongs to the F420H(2)-dependent quinone reductase family.</text>
</comment>
<dbReference type="EMBL" id="UINC01036497">
    <property type="protein sequence ID" value="SVB30550.1"/>
    <property type="molecule type" value="Genomic_DNA"/>
</dbReference>
<dbReference type="SUPFAM" id="SSF50475">
    <property type="entry name" value="FMN-binding split barrel"/>
    <property type="match status" value="1"/>
</dbReference>
<dbReference type="GO" id="GO:0016491">
    <property type="term" value="F:oxidoreductase activity"/>
    <property type="evidence" value="ECO:0007669"/>
    <property type="project" value="InterPro"/>
</dbReference>
<gene>
    <name evidence="3" type="ORF">METZ01_LOCUS183404</name>
</gene>
<organism evidence="3">
    <name type="scientific">marine metagenome</name>
    <dbReference type="NCBI Taxonomy" id="408172"/>
    <lineage>
        <taxon>unclassified sequences</taxon>
        <taxon>metagenomes</taxon>
        <taxon>ecological metagenomes</taxon>
    </lineage>
</organism>
<reference evidence="3" key="1">
    <citation type="submission" date="2018-05" db="EMBL/GenBank/DDBJ databases">
        <authorList>
            <person name="Lanie J.A."/>
            <person name="Ng W.-L."/>
            <person name="Kazmierczak K.M."/>
            <person name="Andrzejewski T.M."/>
            <person name="Davidsen T.M."/>
            <person name="Wayne K.J."/>
            <person name="Tettelin H."/>
            <person name="Glass J.I."/>
            <person name="Rusch D."/>
            <person name="Podicherti R."/>
            <person name="Tsui H.-C.T."/>
            <person name="Winkler M.E."/>
        </authorList>
    </citation>
    <scope>NUCLEOTIDE SEQUENCE</scope>
</reference>
<evidence type="ECO:0000313" key="3">
    <source>
        <dbReference type="EMBL" id="SVB30550.1"/>
    </source>
</evidence>
<protein>
    <recommendedName>
        <fullName evidence="4">Nitroreductase family deazaflavin-dependent oxidoreductase</fullName>
    </recommendedName>
</protein>
<dbReference type="Pfam" id="PF04075">
    <property type="entry name" value="F420H2_quin_red"/>
    <property type="match status" value="1"/>
</dbReference>
<dbReference type="PANTHER" id="PTHR39428">
    <property type="entry name" value="F420H(2)-DEPENDENT QUINONE REDUCTASE RV1261C"/>
    <property type="match status" value="1"/>
</dbReference>
<dbReference type="PANTHER" id="PTHR39428:SF3">
    <property type="entry name" value="DEAZAFLAVIN-DEPENDENT NITROREDUCTASE"/>
    <property type="match status" value="1"/>
</dbReference>
<sequence>MKFILIRLLSRIHRKLLQLSRGRIGYQLGTVRILLLTTIGRKTGQKRIVPLAAISYGNDFIVVASFGGHPKNPSWFVNLKHNPSVTVQVGNSIQKADTWIVETTDKRYEGLWALALNTYNGFATYRRKAVRDIPLVIIRPHHPNNYP</sequence>
<proteinExistence type="inferred from homology"/>
<accession>A0A382CWL3</accession>
<dbReference type="InterPro" id="IPR004378">
    <property type="entry name" value="F420H2_quin_Rdtase"/>
</dbReference>
<evidence type="ECO:0000256" key="2">
    <source>
        <dbReference type="ARBA" id="ARBA00049106"/>
    </source>
</evidence>
<dbReference type="Gene3D" id="2.30.110.10">
    <property type="entry name" value="Electron Transport, Fmn-binding Protein, Chain A"/>
    <property type="match status" value="1"/>
</dbReference>
<dbReference type="InterPro" id="IPR012349">
    <property type="entry name" value="Split_barrel_FMN-bd"/>
</dbReference>
<evidence type="ECO:0008006" key="4">
    <source>
        <dbReference type="Google" id="ProtNLM"/>
    </source>
</evidence>
<evidence type="ECO:0000256" key="1">
    <source>
        <dbReference type="ARBA" id="ARBA00008710"/>
    </source>
</evidence>
<dbReference type="AlphaFoldDB" id="A0A382CWL3"/>